<keyword evidence="15" id="KW-1185">Reference proteome</keyword>
<keyword evidence="7" id="KW-0249">Electron transport</keyword>
<dbReference type="GO" id="GO:0005506">
    <property type="term" value="F:iron ion binding"/>
    <property type="evidence" value="ECO:0007669"/>
    <property type="project" value="InterPro"/>
</dbReference>
<dbReference type="PROSITE" id="PS51007">
    <property type="entry name" value="CYTC"/>
    <property type="match status" value="1"/>
</dbReference>
<gene>
    <name evidence="14" type="ORF">NITHO_3090001</name>
</gene>
<dbReference type="GO" id="GO:0009055">
    <property type="term" value="F:electron transfer activity"/>
    <property type="evidence" value="ECO:0007669"/>
    <property type="project" value="InterPro"/>
</dbReference>
<dbReference type="Proteomes" id="UP000004221">
    <property type="component" value="Unassembled WGS sequence"/>
</dbReference>
<keyword evidence="3" id="KW-1003">Cell membrane</keyword>
<sequence length="404" mass="42184">MYATAIPRFSTLAIASVIVLSVTGFYASWLQIGNLAALMETSYGRALLVKLGLLIPLLLLGAVNLRIIGPRLQRDATHGTHFGRTVAAEAILGIAVLVVVGLLTSLPTAREVLSAQVGQSSFHVFDQGVHATVRVAPAAVGLNRYDAAIGLEKGELPESTEVLLRVSRQGDIEGIREIKLNPSSGGRFTASGSELSVVGNWQMELLVRRPGEADWRMTRPIEIGSTPPEARLPGPPPRFSGILAAAGILAAGGAVAALVVGLRRRTGKRSSLAEVGIGLALISAVALGTTRISQTASADVPNPIPMSAASVAAGETTFQANCVVCHGPDARGNGPMAQTLNPPPADLTASHVDAHTDGDMFGWIENGYPGSAMPGFSGQLSETEVWQLVNYVRSLRHPVADNAP</sequence>
<dbReference type="AlphaFoldDB" id="I4EHD9"/>
<reference evidence="14 15" key="1">
    <citation type="journal article" date="2012" name="ISME J.">
        <title>Nitrification expanded: discovery, physiology and genomics of a nitrite-oxidizing bacterium from the phylum Chloroflexi.</title>
        <authorList>
            <person name="Sorokin D.Y."/>
            <person name="Lucker S."/>
            <person name="Vejmelkova D."/>
            <person name="Kostrikina N.A."/>
            <person name="Kleerebezem R."/>
            <person name="Rijpstra W.I."/>
            <person name="Damste J.S."/>
            <person name="Le Paslier D."/>
            <person name="Muyzer G."/>
            <person name="Wagner M."/>
            <person name="van Loosdrecht M.C."/>
            <person name="Daims H."/>
        </authorList>
    </citation>
    <scope>NUCLEOTIDE SEQUENCE [LARGE SCALE GENOMIC DNA]</scope>
    <source>
        <strain evidence="15">none</strain>
    </source>
</reference>
<dbReference type="GO" id="GO:0020037">
    <property type="term" value="F:heme binding"/>
    <property type="evidence" value="ECO:0007669"/>
    <property type="project" value="InterPro"/>
</dbReference>
<keyword evidence="5 12" id="KW-0812">Transmembrane</keyword>
<feature type="transmembrane region" description="Helical" evidence="12">
    <location>
        <begin position="12"/>
        <end position="32"/>
    </location>
</feature>
<evidence type="ECO:0000256" key="6">
    <source>
        <dbReference type="ARBA" id="ARBA00022723"/>
    </source>
</evidence>
<dbReference type="InterPro" id="IPR032694">
    <property type="entry name" value="CopC/D"/>
</dbReference>
<feature type="transmembrane region" description="Helical" evidence="12">
    <location>
        <begin position="86"/>
        <end position="106"/>
    </location>
</feature>
<proteinExistence type="predicted"/>
<evidence type="ECO:0000259" key="13">
    <source>
        <dbReference type="PROSITE" id="PS51007"/>
    </source>
</evidence>
<evidence type="ECO:0000256" key="2">
    <source>
        <dbReference type="ARBA" id="ARBA00022448"/>
    </source>
</evidence>
<dbReference type="Pfam" id="PF00034">
    <property type="entry name" value="Cytochrom_C"/>
    <property type="match status" value="1"/>
</dbReference>
<evidence type="ECO:0000256" key="4">
    <source>
        <dbReference type="ARBA" id="ARBA00022617"/>
    </source>
</evidence>
<feature type="domain" description="Cytochrome c" evidence="13">
    <location>
        <begin position="309"/>
        <end position="396"/>
    </location>
</feature>
<keyword evidence="2" id="KW-0813">Transport</keyword>
<dbReference type="GO" id="GO:0005886">
    <property type="term" value="C:plasma membrane"/>
    <property type="evidence" value="ECO:0007669"/>
    <property type="project" value="UniProtKB-SubCell"/>
</dbReference>
<keyword evidence="4 11" id="KW-0349">Heme</keyword>
<dbReference type="PANTHER" id="PTHR34820">
    <property type="entry name" value="INNER MEMBRANE PROTEIN YEBZ"/>
    <property type="match status" value="1"/>
</dbReference>
<evidence type="ECO:0000256" key="12">
    <source>
        <dbReference type="SAM" id="Phobius"/>
    </source>
</evidence>
<comment type="subcellular location">
    <subcellularLocation>
        <location evidence="1">Cell membrane</location>
        <topology evidence="1">Multi-pass membrane protein</topology>
    </subcellularLocation>
</comment>
<dbReference type="Gene3D" id="1.10.760.10">
    <property type="entry name" value="Cytochrome c-like domain"/>
    <property type="match status" value="1"/>
</dbReference>
<organism evidence="14 15">
    <name type="scientific">Nitrolancea hollandica Lb</name>
    <dbReference type="NCBI Taxonomy" id="1129897"/>
    <lineage>
        <taxon>Bacteria</taxon>
        <taxon>Pseudomonadati</taxon>
        <taxon>Thermomicrobiota</taxon>
        <taxon>Thermomicrobia</taxon>
        <taxon>Sphaerobacterales</taxon>
        <taxon>Sphaerobacterineae</taxon>
        <taxon>Sphaerobacteraceae</taxon>
        <taxon>Nitrolancea</taxon>
    </lineage>
</organism>
<evidence type="ECO:0000256" key="7">
    <source>
        <dbReference type="ARBA" id="ARBA00022982"/>
    </source>
</evidence>
<dbReference type="PRINTS" id="PR00605">
    <property type="entry name" value="CYTCHROMECIC"/>
</dbReference>
<evidence type="ECO:0000256" key="8">
    <source>
        <dbReference type="ARBA" id="ARBA00022989"/>
    </source>
</evidence>
<evidence type="ECO:0000256" key="3">
    <source>
        <dbReference type="ARBA" id="ARBA00022475"/>
    </source>
</evidence>
<feature type="transmembrane region" description="Helical" evidence="12">
    <location>
        <begin position="239"/>
        <end position="260"/>
    </location>
</feature>
<keyword evidence="9 11" id="KW-0408">Iron</keyword>
<dbReference type="InterPro" id="IPR009056">
    <property type="entry name" value="Cyt_c-like_dom"/>
</dbReference>
<evidence type="ECO:0000256" key="9">
    <source>
        <dbReference type="ARBA" id="ARBA00023004"/>
    </source>
</evidence>
<protein>
    <recommendedName>
        <fullName evidence="13">Cytochrome c domain-containing protein</fullName>
    </recommendedName>
</protein>
<evidence type="ECO:0000313" key="15">
    <source>
        <dbReference type="Proteomes" id="UP000004221"/>
    </source>
</evidence>
<keyword evidence="8 12" id="KW-1133">Transmembrane helix</keyword>
<dbReference type="InterPro" id="IPR008457">
    <property type="entry name" value="Cu-R_CopD_dom"/>
</dbReference>
<evidence type="ECO:0000313" key="14">
    <source>
        <dbReference type="EMBL" id="CCF84101.1"/>
    </source>
</evidence>
<keyword evidence="6 11" id="KW-0479">Metal-binding</keyword>
<evidence type="ECO:0000256" key="11">
    <source>
        <dbReference type="PROSITE-ProRule" id="PRU00433"/>
    </source>
</evidence>
<dbReference type="EMBL" id="CAGS01000234">
    <property type="protein sequence ID" value="CCF84101.1"/>
    <property type="molecule type" value="Genomic_DNA"/>
</dbReference>
<accession>I4EHD9</accession>
<name>I4EHD9_9BACT</name>
<dbReference type="Pfam" id="PF05425">
    <property type="entry name" value="CopD"/>
    <property type="match status" value="1"/>
</dbReference>
<dbReference type="InterPro" id="IPR036909">
    <property type="entry name" value="Cyt_c-like_dom_sf"/>
</dbReference>
<feature type="transmembrane region" description="Helical" evidence="12">
    <location>
        <begin position="44"/>
        <end position="65"/>
    </location>
</feature>
<evidence type="ECO:0000256" key="5">
    <source>
        <dbReference type="ARBA" id="ARBA00022692"/>
    </source>
</evidence>
<evidence type="ECO:0000256" key="1">
    <source>
        <dbReference type="ARBA" id="ARBA00004651"/>
    </source>
</evidence>
<dbReference type="InterPro" id="IPR008168">
    <property type="entry name" value="Cyt_C_IC"/>
</dbReference>
<dbReference type="GO" id="GO:0006825">
    <property type="term" value="P:copper ion transport"/>
    <property type="evidence" value="ECO:0007669"/>
    <property type="project" value="InterPro"/>
</dbReference>
<dbReference type="PANTHER" id="PTHR34820:SF4">
    <property type="entry name" value="INNER MEMBRANE PROTEIN YEBZ"/>
    <property type="match status" value="1"/>
</dbReference>
<dbReference type="SUPFAM" id="SSF46626">
    <property type="entry name" value="Cytochrome c"/>
    <property type="match status" value="1"/>
</dbReference>
<keyword evidence="10 12" id="KW-0472">Membrane</keyword>
<comment type="caution">
    <text evidence="14">The sequence shown here is derived from an EMBL/GenBank/DDBJ whole genome shotgun (WGS) entry which is preliminary data.</text>
</comment>
<evidence type="ECO:0000256" key="10">
    <source>
        <dbReference type="ARBA" id="ARBA00023136"/>
    </source>
</evidence>